<feature type="transmembrane region" description="Helical" evidence="4">
    <location>
        <begin position="151"/>
        <end position="174"/>
    </location>
</feature>
<dbReference type="Proteomes" id="UP000541136">
    <property type="component" value="Unassembled WGS sequence"/>
</dbReference>
<sequence length="416" mass="43209">MTHDSSAASAHDSAGLLPVEVQNGNIWRLAIAQALAGANAVVVYATGAIVGDQLAPSPVLATLPISIFVVGMAACILPAGAIARRHGRRAAFLAGTGAGVLAGLLAMCAVLLGWFWLFCLGTFFGGGYAAVVLSFRFAAADGVAPGRRARALSLVMAGGVAAGVVGPQLVTYTMDLWPPHRFTATFLMQAVVAALSALILLGVRLPLPTTQEIAGGRPLGRIARQPRFIAAATCGAVSYLLMNFLMTAAPLAMHLCGHSQESANWGLQWHVIAMYGPSFFTGDLIARWGAGRVVTAGLVLTGLSAAIGLGGVDVAHFWATLILLGLGWNFGFLGASTLVLECHRPEEKTRVQSLNDFIVFGLMAVGSFSSGGLLAAYGWDVVLWVSFVPLALAFAALAVMARRADREPAERESAAS</sequence>
<gene>
    <name evidence="5" type="ORF">HNR28_000352</name>
</gene>
<feature type="transmembrane region" description="Helical" evidence="4">
    <location>
        <begin position="186"/>
        <end position="207"/>
    </location>
</feature>
<evidence type="ECO:0000256" key="3">
    <source>
        <dbReference type="ARBA" id="ARBA00023136"/>
    </source>
</evidence>
<feature type="transmembrane region" description="Helical" evidence="4">
    <location>
        <begin position="293"/>
        <end position="312"/>
    </location>
</feature>
<accession>A0A7W9TMG3</accession>
<evidence type="ECO:0000256" key="4">
    <source>
        <dbReference type="SAM" id="Phobius"/>
    </source>
</evidence>
<protein>
    <submittedName>
        <fullName evidence="5">MFS family permease</fullName>
    </submittedName>
</protein>
<feature type="transmembrane region" description="Helical" evidence="4">
    <location>
        <begin position="318"/>
        <end position="342"/>
    </location>
</feature>
<dbReference type="Pfam" id="PF07690">
    <property type="entry name" value="MFS_1"/>
    <property type="match status" value="1"/>
</dbReference>
<comment type="caution">
    <text evidence="5">The sequence shown here is derived from an EMBL/GenBank/DDBJ whole genome shotgun (WGS) entry which is preliminary data.</text>
</comment>
<dbReference type="PANTHER" id="PTHR23534">
    <property type="entry name" value="MFS PERMEASE"/>
    <property type="match status" value="1"/>
</dbReference>
<reference evidence="5 6" key="1">
    <citation type="submission" date="2020-08" db="EMBL/GenBank/DDBJ databases">
        <title>Genomic Encyclopedia of Type Strains, Phase IV (KMG-IV): sequencing the most valuable type-strain genomes for metagenomic binning, comparative biology and taxonomic classification.</title>
        <authorList>
            <person name="Goeker M."/>
        </authorList>
    </citation>
    <scope>NUCLEOTIDE SEQUENCE [LARGE SCALE GENOMIC DNA]</scope>
    <source>
        <strain evidence="5 6">DSM 12141</strain>
    </source>
</reference>
<dbReference type="PANTHER" id="PTHR23534:SF1">
    <property type="entry name" value="MAJOR FACILITATOR SUPERFAMILY PROTEIN"/>
    <property type="match status" value="1"/>
</dbReference>
<keyword evidence="3 4" id="KW-0472">Membrane</keyword>
<dbReference type="Gene3D" id="1.20.1250.20">
    <property type="entry name" value="MFS general substrate transporter like domains"/>
    <property type="match status" value="1"/>
</dbReference>
<proteinExistence type="predicted"/>
<feature type="transmembrane region" description="Helical" evidence="4">
    <location>
        <begin position="354"/>
        <end position="375"/>
    </location>
</feature>
<dbReference type="RefSeq" id="WP_151024558.1">
    <property type="nucleotide sequence ID" value="NZ_JACHIB010000002.1"/>
</dbReference>
<feature type="transmembrane region" description="Helical" evidence="4">
    <location>
        <begin position="381"/>
        <end position="401"/>
    </location>
</feature>
<dbReference type="AlphaFoldDB" id="A0A7W9TMG3"/>
<dbReference type="GO" id="GO:0022857">
    <property type="term" value="F:transmembrane transporter activity"/>
    <property type="evidence" value="ECO:0007669"/>
    <property type="project" value="InterPro"/>
</dbReference>
<evidence type="ECO:0000313" key="5">
    <source>
        <dbReference type="EMBL" id="MBB6082332.1"/>
    </source>
</evidence>
<organism evidence="5 6">
    <name type="scientific">Castellaniella defragrans</name>
    <name type="common">Alcaligenes defragrans</name>
    <dbReference type="NCBI Taxonomy" id="75697"/>
    <lineage>
        <taxon>Bacteria</taxon>
        <taxon>Pseudomonadati</taxon>
        <taxon>Pseudomonadota</taxon>
        <taxon>Betaproteobacteria</taxon>
        <taxon>Burkholderiales</taxon>
        <taxon>Alcaligenaceae</taxon>
        <taxon>Castellaniella</taxon>
    </lineage>
</organism>
<name>A0A7W9TMG3_CASDE</name>
<dbReference type="SUPFAM" id="SSF103473">
    <property type="entry name" value="MFS general substrate transporter"/>
    <property type="match status" value="1"/>
</dbReference>
<evidence type="ECO:0000256" key="1">
    <source>
        <dbReference type="ARBA" id="ARBA00022692"/>
    </source>
</evidence>
<keyword evidence="2 4" id="KW-1133">Transmembrane helix</keyword>
<feature type="transmembrane region" description="Helical" evidence="4">
    <location>
        <begin position="26"/>
        <end position="47"/>
    </location>
</feature>
<dbReference type="InterPro" id="IPR036259">
    <property type="entry name" value="MFS_trans_sf"/>
</dbReference>
<feature type="transmembrane region" description="Helical" evidence="4">
    <location>
        <begin position="228"/>
        <end position="255"/>
    </location>
</feature>
<keyword evidence="1 4" id="KW-0812">Transmembrane</keyword>
<feature type="transmembrane region" description="Helical" evidence="4">
    <location>
        <begin position="267"/>
        <end position="286"/>
    </location>
</feature>
<feature type="transmembrane region" description="Helical" evidence="4">
    <location>
        <begin position="122"/>
        <end position="139"/>
    </location>
</feature>
<feature type="transmembrane region" description="Helical" evidence="4">
    <location>
        <begin position="59"/>
        <end position="83"/>
    </location>
</feature>
<dbReference type="InterPro" id="IPR011701">
    <property type="entry name" value="MFS"/>
</dbReference>
<dbReference type="EMBL" id="JACHIB010000002">
    <property type="protein sequence ID" value="MBB6082332.1"/>
    <property type="molecule type" value="Genomic_DNA"/>
</dbReference>
<evidence type="ECO:0000313" key="6">
    <source>
        <dbReference type="Proteomes" id="UP000541136"/>
    </source>
</evidence>
<feature type="transmembrane region" description="Helical" evidence="4">
    <location>
        <begin position="90"/>
        <end position="116"/>
    </location>
</feature>
<evidence type="ECO:0000256" key="2">
    <source>
        <dbReference type="ARBA" id="ARBA00022989"/>
    </source>
</evidence>